<gene>
    <name evidence="1" type="ORF">Aspvir_007872</name>
</gene>
<dbReference type="GeneID" id="66935854"/>
<dbReference type="RefSeq" id="XP_043126984.1">
    <property type="nucleotide sequence ID" value="XM_043271049.1"/>
</dbReference>
<sequence length="149" mass="17010">MSIAARLFLQTRKVLTRGMALQPCALLDRLTEVPDADNNETLRYTDHEMTFQLAGILNEMNGNDPRWKIDFIPWIQHHPKELIAQGTRTHSDGRIPTRAEIEADPSLNDAPDMSIRTALDKLRVTKSIAIHVCKCLLLQFSKFISWLDT</sequence>
<dbReference type="EMBL" id="BOPL01000006">
    <property type="protein sequence ID" value="GIK03798.1"/>
    <property type="molecule type" value="Genomic_DNA"/>
</dbReference>
<dbReference type="OrthoDB" id="7777654at2759"/>
<dbReference type="AlphaFoldDB" id="A0A9P3C052"/>
<protein>
    <submittedName>
        <fullName evidence="1">Uncharacterized protein</fullName>
    </submittedName>
</protein>
<dbReference type="Proteomes" id="UP000710440">
    <property type="component" value="Unassembled WGS sequence"/>
</dbReference>
<accession>A0A9P3C052</accession>
<proteinExistence type="predicted"/>
<evidence type="ECO:0000313" key="1">
    <source>
        <dbReference type="EMBL" id="GIK03798.1"/>
    </source>
</evidence>
<organism evidence="1 2">
    <name type="scientific">Aspergillus viridinutans</name>
    <dbReference type="NCBI Taxonomy" id="75553"/>
    <lineage>
        <taxon>Eukaryota</taxon>
        <taxon>Fungi</taxon>
        <taxon>Dikarya</taxon>
        <taxon>Ascomycota</taxon>
        <taxon>Pezizomycotina</taxon>
        <taxon>Eurotiomycetes</taxon>
        <taxon>Eurotiomycetidae</taxon>
        <taxon>Eurotiales</taxon>
        <taxon>Aspergillaceae</taxon>
        <taxon>Aspergillus</taxon>
        <taxon>Aspergillus subgen. Fumigati</taxon>
    </lineage>
</organism>
<evidence type="ECO:0000313" key="2">
    <source>
        <dbReference type="Proteomes" id="UP000710440"/>
    </source>
</evidence>
<comment type="caution">
    <text evidence="1">The sequence shown here is derived from an EMBL/GenBank/DDBJ whole genome shotgun (WGS) entry which is preliminary data.</text>
</comment>
<name>A0A9P3C052_ASPVI</name>
<keyword evidence="2" id="KW-1185">Reference proteome</keyword>
<reference evidence="1 2" key="1">
    <citation type="submission" date="2021-02" db="EMBL/GenBank/DDBJ databases">
        <title>Pan-genome distribution and transcriptional activeness of fungal secondary metabolism genes in Aspergillus section Fumigati.</title>
        <authorList>
            <person name="Takahashi H."/>
            <person name="Umemura M."/>
            <person name="Ninomiya A."/>
            <person name="Kusuya Y."/>
            <person name="Urayama S."/>
            <person name="Shimizu M."/>
            <person name="Watanabe A."/>
            <person name="Kamei K."/>
            <person name="Yaguchi T."/>
            <person name="Hagiwara D."/>
        </authorList>
    </citation>
    <scope>NUCLEOTIDE SEQUENCE [LARGE SCALE GENOMIC DNA]</scope>
    <source>
        <strain evidence="1 2">IFM 47045</strain>
    </source>
</reference>